<evidence type="ECO:0000256" key="1">
    <source>
        <dbReference type="ARBA" id="ARBA00012493"/>
    </source>
</evidence>
<dbReference type="GO" id="GO:0003964">
    <property type="term" value="F:RNA-directed DNA polymerase activity"/>
    <property type="evidence" value="ECO:0007669"/>
    <property type="project" value="UniProtKB-EC"/>
</dbReference>
<dbReference type="Gene3D" id="3.30.420.10">
    <property type="entry name" value="Ribonuclease H-like superfamily/Ribonuclease H"/>
    <property type="match status" value="1"/>
</dbReference>
<feature type="compositionally biased region" description="Polar residues" evidence="2">
    <location>
        <begin position="1"/>
        <end position="13"/>
    </location>
</feature>
<evidence type="ECO:0000256" key="2">
    <source>
        <dbReference type="SAM" id="MobiDB-lite"/>
    </source>
</evidence>
<evidence type="ECO:0000313" key="5">
    <source>
        <dbReference type="EMBL" id="CAK1544517.1"/>
    </source>
</evidence>
<reference evidence="5 7" key="1">
    <citation type="submission" date="2023-11" db="EMBL/GenBank/DDBJ databases">
        <authorList>
            <person name="Okamura Y."/>
        </authorList>
    </citation>
    <scope>NUCLEOTIDE SEQUENCE [LARGE SCALE GENOMIC DNA]</scope>
</reference>
<feature type="compositionally biased region" description="Polar residues" evidence="2">
    <location>
        <begin position="501"/>
        <end position="524"/>
    </location>
</feature>
<dbReference type="EMBL" id="CAVLEF010000005">
    <property type="protein sequence ID" value="CAK1544517.1"/>
    <property type="molecule type" value="Genomic_DNA"/>
</dbReference>
<dbReference type="SUPFAM" id="SSF53098">
    <property type="entry name" value="Ribonuclease H-like"/>
    <property type="match status" value="1"/>
</dbReference>
<dbReference type="PANTHER" id="PTHR37984:SF5">
    <property type="entry name" value="PROTEIN NYNRIN-LIKE"/>
    <property type="match status" value="1"/>
</dbReference>
<evidence type="ECO:0000259" key="3">
    <source>
        <dbReference type="PROSITE" id="PS50994"/>
    </source>
</evidence>
<evidence type="ECO:0000313" key="6">
    <source>
        <dbReference type="EMBL" id="CAK1548885.1"/>
    </source>
</evidence>
<dbReference type="InterPro" id="IPR001584">
    <property type="entry name" value="Integrase_cat-core"/>
</dbReference>
<feature type="domain" description="Integrase catalytic" evidence="3">
    <location>
        <begin position="236"/>
        <end position="389"/>
    </location>
</feature>
<feature type="compositionally biased region" description="Basic residues" evidence="2">
    <location>
        <begin position="489"/>
        <end position="500"/>
    </location>
</feature>
<evidence type="ECO:0000313" key="4">
    <source>
        <dbReference type="EMBL" id="CAK1542963.1"/>
    </source>
</evidence>
<organism evidence="5 7">
    <name type="scientific">Leptosia nina</name>
    <dbReference type="NCBI Taxonomy" id="320188"/>
    <lineage>
        <taxon>Eukaryota</taxon>
        <taxon>Metazoa</taxon>
        <taxon>Ecdysozoa</taxon>
        <taxon>Arthropoda</taxon>
        <taxon>Hexapoda</taxon>
        <taxon>Insecta</taxon>
        <taxon>Pterygota</taxon>
        <taxon>Neoptera</taxon>
        <taxon>Endopterygota</taxon>
        <taxon>Lepidoptera</taxon>
        <taxon>Glossata</taxon>
        <taxon>Ditrysia</taxon>
        <taxon>Papilionoidea</taxon>
        <taxon>Pieridae</taxon>
        <taxon>Pierinae</taxon>
        <taxon>Leptosia</taxon>
    </lineage>
</organism>
<keyword evidence="7" id="KW-1185">Reference proteome</keyword>
<dbReference type="Proteomes" id="UP001497472">
    <property type="component" value="Unassembled WGS sequence"/>
</dbReference>
<dbReference type="GO" id="GO:0003676">
    <property type="term" value="F:nucleic acid binding"/>
    <property type="evidence" value="ECO:0007669"/>
    <property type="project" value="InterPro"/>
</dbReference>
<feature type="region of interest" description="Disordered" evidence="2">
    <location>
        <begin position="1"/>
        <end position="54"/>
    </location>
</feature>
<gene>
    <name evidence="4" type="ORF">LNINA_LOCUS2808</name>
    <name evidence="5" type="ORF">LNINA_LOCUS4254</name>
    <name evidence="6" type="ORF">LNINA_LOCUS8234</name>
</gene>
<dbReference type="GO" id="GO:0015074">
    <property type="term" value="P:DNA integration"/>
    <property type="evidence" value="ECO:0007669"/>
    <property type="project" value="InterPro"/>
</dbReference>
<comment type="caution">
    <text evidence="5">The sequence shown here is derived from an EMBL/GenBank/DDBJ whole genome shotgun (WGS) entry which is preliminary data.</text>
</comment>
<dbReference type="EC" id="2.7.7.49" evidence="1"/>
<dbReference type="InterPro" id="IPR041588">
    <property type="entry name" value="Integrase_H2C2"/>
</dbReference>
<dbReference type="EMBL" id="CAVLEF010000004">
    <property type="protein sequence ID" value="CAK1542963.1"/>
    <property type="molecule type" value="Genomic_DNA"/>
</dbReference>
<dbReference type="PROSITE" id="PS50994">
    <property type="entry name" value="INTEGRASE"/>
    <property type="match status" value="1"/>
</dbReference>
<dbReference type="InterPro" id="IPR012337">
    <property type="entry name" value="RNaseH-like_sf"/>
</dbReference>
<dbReference type="Gene3D" id="1.10.340.70">
    <property type="match status" value="1"/>
</dbReference>
<dbReference type="EMBL" id="CAVLEF010000011">
    <property type="protein sequence ID" value="CAK1548885.1"/>
    <property type="molecule type" value="Genomic_DNA"/>
</dbReference>
<sequence length="524" mass="59910">MVVNISDSESTVTAPDDRPLISNSSTDTAPTLRAYSSDRQEDVNPGGTKHTSHEDPILEIPISDDPLNIFRRQIVIKITSTSTNTKPTVSKPFEGYSKVSVTINEANLEESVISLIKKYADPKIRTGILVQPLKHMYDVVPIVQNTFKSAAMKLVLVKRQIENISDYLNQQDTIRKYHEGKTNHRGINETYQSLSQRYFWPKMKVDIAKFINLCETCNCAKYDRKPIRQQFKIVPPPSKPFEIIHMDVLSIDHDKYLTLIDAFSKYAQAYRLNDCTAPNIIKSLLSFISHHGSPLSLTTDRGTEFTNQVFAEFLKLHKINHHLVAPHTPNENGMIERFHSTLLEHLRILKLVHKNEPTSNLIPYAILAYNSSIHSLTKCRPFDIITGHYDPRDPTDLNLSERLMQQYMQNHKSNMQTIYNIIHDSSFAEREAITLRHNSHREPETDYAPDQTVYINNPMTSRRKVAPRYLADKVVSNQPIHIYTSKKKLPVSKSRLKRLPKSNNLLQTPPDTDAGPSNGSRHKT</sequence>
<accession>A0AAV1J4U7</accession>
<dbReference type="PANTHER" id="PTHR37984">
    <property type="entry name" value="PROTEIN CBG26694"/>
    <property type="match status" value="1"/>
</dbReference>
<dbReference type="Pfam" id="PF17921">
    <property type="entry name" value="Integrase_H2C2"/>
    <property type="match status" value="1"/>
</dbReference>
<proteinExistence type="predicted"/>
<protein>
    <recommendedName>
        <fullName evidence="1">RNA-directed DNA polymerase</fullName>
        <ecNumber evidence="1">2.7.7.49</ecNumber>
    </recommendedName>
</protein>
<dbReference type="Pfam" id="PF00665">
    <property type="entry name" value="rve"/>
    <property type="match status" value="1"/>
</dbReference>
<feature type="region of interest" description="Disordered" evidence="2">
    <location>
        <begin position="489"/>
        <end position="524"/>
    </location>
</feature>
<evidence type="ECO:0000313" key="7">
    <source>
        <dbReference type="Proteomes" id="UP001497472"/>
    </source>
</evidence>
<dbReference type="AlphaFoldDB" id="A0AAV1J4U7"/>
<name>A0AAV1J4U7_9NEOP</name>
<dbReference type="InterPro" id="IPR050951">
    <property type="entry name" value="Retrovirus_Pol_polyprotein"/>
</dbReference>
<dbReference type="InterPro" id="IPR036397">
    <property type="entry name" value="RNaseH_sf"/>
</dbReference>